<dbReference type="InterPro" id="IPR000572">
    <property type="entry name" value="OxRdtase_Mopterin-bd_dom"/>
</dbReference>
<dbReference type="InterPro" id="IPR036400">
    <property type="entry name" value="Cyt_B5-like_heme/steroid_sf"/>
</dbReference>
<dbReference type="InterPro" id="IPR036374">
    <property type="entry name" value="OxRdtase_Mopterin-bd_sf"/>
</dbReference>
<dbReference type="Proteomes" id="UP000266188">
    <property type="component" value="Unassembled WGS sequence"/>
</dbReference>
<dbReference type="GO" id="GO:0030151">
    <property type="term" value="F:molybdenum ion binding"/>
    <property type="evidence" value="ECO:0007669"/>
    <property type="project" value="InterPro"/>
</dbReference>
<reference evidence="17" key="1">
    <citation type="submission" date="2017-02" db="EMBL/GenBank/DDBJ databases">
        <authorList>
            <person name="Tafer H."/>
            <person name="Lopandic K."/>
        </authorList>
    </citation>
    <scope>NUCLEOTIDE SEQUENCE [LARGE SCALE GENOMIC DNA]</scope>
    <source>
        <strain evidence="17">CBS 366.77</strain>
    </source>
</reference>
<evidence type="ECO:0000256" key="11">
    <source>
        <dbReference type="ARBA" id="ARBA00023002"/>
    </source>
</evidence>
<dbReference type="EMBL" id="MVGC01000388">
    <property type="protein sequence ID" value="RJE19607.1"/>
    <property type="molecule type" value="Genomic_DNA"/>
</dbReference>
<evidence type="ECO:0000256" key="9">
    <source>
        <dbReference type="ARBA" id="ARBA00022617"/>
    </source>
</evidence>
<keyword evidence="13" id="KW-0496">Mitochondrion</keyword>
<evidence type="ECO:0000256" key="3">
    <source>
        <dbReference type="ARBA" id="ARBA00004569"/>
    </source>
</evidence>
<evidence type="ECO:0000256" key="10">
    <source>
        <dbReference type="ARBA" id="ARBA00022723"/>
    </source>
</evidence>
<keyword evidence="12" id="KW-0408">Iron</keyword>
<dbReference type="SMART" id="SM01117">
    <property type="entry name" value="Cyt-b5"/>
    <property type="match status" value="1"/>
</dbReference>
<dbReference type="SUPFAM" id="SSF56524">
    <property type="entry name" value="Oxidoreductase molybdopterin-binding domain"/>
    <property type="match status" value="1"/>
</dbReference>
<protein>
    <recommendedName>
        <fullName evidence="7">Nitrate reductase [NADPH]</fullName>
        <ecNumber evidence="6">1.7.1.3</ecNumber>
        <ecNumber evidence="5">1.8.3.1</ecNumber>
    </recommendedName>
</protein>
<evidence type="ECO:0000313" key="17">
    <source>
        <dbReference type="Proteomes" id="UP000266188"/>
    </source>
</evidence>
<keyword evidence="8" id="KW-0500">Molybdenum</keyword>
<dbReference type="InterPro" id="IPR001199">
    <property type="entry name" value="Cyt_B5-like_heme/steroid-bd"/>
</dbReference>
<evidence type="ECO:0000256" key="2">
    <source>
        <dbReference type="ARBA" id="ARBA00001970"/>
    </source>
</evidence>
<dbReference type="GO" id="GO:0020037">
    <property type="term" value="F:heme binding"/>
    <property type="evidence" value="ECO:0007669"/>
    <property type="project" value="TreeGrafter"/>
</dbReference>
<evidence type="ECO:0000256" key="6">
    <source>
        <dbReference type="ARBA" id="ARBA00012673"/>
    </source>
</evidence>
<evidence type="ECO:0000256" key="1">
    <source>
        <dbReference type="ARBA" id="ARBA00001924"/>
    </source>
</evidence>
<organism evidence="16 17">
    <name type="scientific">Aspergillus sclerotialis</name>
    <dbReference type="NCBI Taxonomy" id="2070753"/>
    <lineage>
        <taxon>Eukaryota</taxon>
        <taxon>Fungi</taxon>
        <taxon>Dikarya</taxon>
        <taxon>Ascomycota</taxon>
        <taxon>Pezizomycotina</taxon>
        <taxon>Eurotiomycetes</taxon>
        <taxon>Eurotiomycetidae</taxon>
        <taxon>Eurotiales</taxon>
        <taxon>Aspergillaceae</taxon>
        <taxon>Aspergillus</taxon>
        <taxon>Aspergillus subgen. Polypaecilum</taxon>
    </lineage>
</organism>
<dbReference type="SUPFAM" id="SSF55856">
    <property type="entry name" value="Cytochrome b5-like heme/steroid binding domain"/>
    <property type="match status" value="1"/>
</dbReference>
<comment type="cofactor">
    <cofactor evidence="1">
        <name>Mo-molybdopterin</name>
        <dbReference type="ChEBI" id="CHEBI:71302"/>
    </cofactor>
</comment>
<comment type="caution">
    <text evidence="16">The sequence shown here is derived from an EMBL/GenBank/DDBJ whole genome shotgun (WGS) entry which is preliminary data.</text>
</comment>
<keyword evidence="11" id="KW-0560">Oxidoreductase</keyword>
<dbReference type="Gene3D" id="3.10.120.10">
    <property type="entry name" value="Cytochrome b5-like heme/steroid binding domain"/>
    <property type="match status" value="1"/>
</dbReference>
<dbReference type="FunFam" id="3.90.420.10:FF:000002">
    <property type="entry name" value="sulfite oxidase, mitochondrial"/>
    <property type="match status" value="1"/>
</dbReference>
<evidence type="ECO:0000256" key="8">
    <source>
        <dbReference type="ARBA" id="ARBA00022505"/>
    </source>
</evidence>
<evidence type="ECO:0000256" key="12">
    <source>
        <dbReference type="ARBA" id="ARBA00023004"/>
    </source>
</evidence>
<dbReference type="STRING" id="2070753.A0A3A2ZE55"/>
<dbReference type="InterPro" id="IPR014756">
    <property type="entry name" value="Ig_E-set"/>
</dbReference>
<keyword evidence="10" id="KW-0479">Metal-binding</keyword>
<dbReference type="GO" id="GO:0043546">
    <property type="term" value="F:molybdopterin cofactor binding"/>
    <property type="evidence" value="ECO:0007669"/>
    <property type="project" value="TreeGrafter"/>
</dbReference>
<evidence type="ECO:0000256" key="7">
    <source>
        <dbReference type="ARBA" id="ARBA00015499"/>
    </source>
</evidence>
<dbReference type="Pfam" id="PF03404">
    <property type="entry name" value="Mo-co_dimer"/>
    <property type="match status" value="1"/>
</dbReference>
<evidence type="ECO:0000313" key="16">
    <source>
        <dbReference type="EMBL" id="RJE19607.1"/>
    </source>
</evidence>
<dbReference type="InterPro" id="IPR005066">
    <property type="entry name" value="MoCF_OxRdtse_dimer"/>
</dbReference>
<evidence type="ECO:0000256" key="5">
    <source>
        <dbReference type="ARBA" id="ARBA00012505"/>
    </source>
</evidence>
<comment type="subcellular location">
    <subcellularLocation>
        <location evidence="3">Mitochondrion intermembrane space</location>
    </subcellularLocation>
</comment>
<dbReference type="GO" id="GO:0006790">
    <property type="term" value="P:sulfur compound metabolic process"/>
    <property type="evidence" value="ECO:0007669"/>
    <property type="project" value="TreeGrafter"/>
</dbReference>
<dbReference type="Pfam" id="PF00173">
    <property type="entry name" value="Cyt-b5"/>
    <property type="match status" value="1"/>
</dbReference>
<name>A0A3A2ZE55_9EURO</name>
<dbReference type="PANTHER" id="PTHR19372:SF7">
    <property type="entry name" value="SULFITE OXIDASE, MITOCHONDRIAL"/>
    <property type="match status" value="1"/>
</dbReference>
<dbReference type="Gene3D" id="2.60.40.650">
    <property type="match status" value="1"/>
</dbReference>
<comment type="catalytic activity">
    <reaction evidence="14">
        <text>nitrite + NADP(+) + H2O = nitrate + NADPH + H(+)</text>
        <dbReference type="Rhea" id="RHEA:19061"/>
        <dbReference type="ChEBI" id="CHEBI:15377"/>
        <dbReference type="ChEBI" id="CHEBI:15378"/>
        <dbReference type="ChEBI" id="CHEBI:16301"/>
        <dbReference type="ChEBI" id="CHEBI:17632"/>
        <dbReference type="ChEBI" id="CHEBI:57783"/>
        <dbReference type="ChEBI" id="CHEBI:58349"/>
        <dbReference type="EC" id="1.7.1.3"/>
    </reaction>
</comment>
<evidence type="ECO:0000256" key="14">
    <source>
        <dbReference type="ARBA" id="ARBA00049155"/>
    </source>
</evidence>
<dbReference type="Gene3D" id="3.90.420.10">
    <property type="entry name" value="Oxidoreductase, molybdopterin-binding domain"/>
    <property type="match status" value="1"/>
</dbReference>
<dbReference type="InterPro" id="IPR008335">
    <property type="entry name" value="Mopterin_OxRdtase_euk"/>
</dbReference>
<keyword evidence="17" id="KW-1185">Reference proteome</keyword>
<proteinExistence type="predicted"/>
<dbReference type="SUPFAM" id="SSF81296">
    <property type="entry name" value="E set domains"/>
    <property type="match status" value="1"/>
</dbReference>
<gene>
    <name evidence="16" type="ORF">PHISCL_08060</name>
</gene>
<dbReference type="FunFam" id="3.10.120.10:FF:000007">
    <property type="entry name" value="Sulfite oxidase, mitochondrial"/>
    <property type="match status" value="1"/>
</dbReference>
<dbReference type="AlphaFoldDB" id="A0A3A2ZE55"/>
<evidence type="ECO:0000256" key="13">
    <source>
        <dbReference type="ARBA" id="ARBA00023128"/>
    </source>
</evidence>
<dbReference type="PRINTS" id="PR00407">
    <property type="entry name" value="EUMOPTERIN"/>
</dbReference>
<dbReference type="PROSITE" id="PS50255">
    <property type="entry name" value="CYTOCHROME_B5_2"/>
    <property type="match status" value="1"/>
</dbReference>
<dbReference type="GO" id="GO:0050464">
    <property type="term" value="F:nitrate reductase (NADPH) activity"/>
    <property type="evidence" value="ECO:0007669"/>
    <property type="project" value="UniProtKB-EC"/>
</dbReference>
<dbReference type="EC" id="1.8.3.1" evidence="5"/>
<sequence>MKALRIFGGPSTLIRSVVKPCQRSGGLGVYSHASISCRPINQYQTRPFITDIPRRIHSQHDSPVPPTKQRDSKAITAGILAFTTAVAALGWTLNGPDLNAEAPPARQETKDAPKGKFFRLDEIRKHGADSERPWVIKGTGVYDITDWIESHPGGKVVLRAAGSSVEPYWNIFTIHKKDDVYQILEQFRIGDVDPLDLVDGCVPQEQVDDPFREDPERDSRLVYLTEKPCNAETPPSGLTSFITDTPLFYVRHHFWVPPIDPSSYKITIDLGDGSDEKTYTLDDLRTKFPQHTITAVLQCSGNRRSHMSEGSGREASGLKWDVGAISNAEWRGPRLRDVLRDAGLNLEDPPEDIQHAQFSGEDAYGASVPIDKVMDARGDVLLACEMNGKILPPDHGYPVRVLVPGVTGARSVKWVNRITLSEEESETQWQRRDYKCFGPNQGRDAVNWDNAPSIQETPVHYAVSGGGRRIIRVDISTDNGKTWDQAEIQPDQSRGNKAWSWALWKYHCGRRLEPGSTVIVKAIDETYNVQPDTHGPTFNFRGNLANAWHRVRVED</sequence>
<dbReference type="Pfam" id="PF00174">
    <property type="entry name" value="Oxidored_molyb"/>
    <property type="match status" value="1"/>
</dbReference>
<keyword evidence="9" id="KW-0349">Heme</keyword>
<feature type="domain" description="Cytochrome b5 heme-binding" evidence="15">
    <location>
        <begin position="115"/>
        <end position="193"/>
    </location>
</feature>
<dbReference type="OrthoDB" id="10051395at2759"/>
<comment type="pathway">
    <text evidence="4">Energy metabolism; sulfur metabolism.</text>
</comment>
<dbReference type="GO" id="GO:0005758">
    <property type="term" value="C:mitochondrial intermembrane space"/>
    <property type="evidence" value="ECO:0007669"/>
    <property type="project" value="UniProtKB-SubCell"/>
</dbReference>
<dbReference type="EC" id="1.7.1.3" evidence="6"/>
<dbReference type="PANTHER" id="PTHR19372">
    <property type="entry name" value="SULFITE REDUCTASE"/>
    <property type="match status" value="1"/>
</dbReference>
<evidence type="ECO:0000259" key="15">
    <source>
        <dbReference type="PROSITE" id="PS50255"/>
    </source>
</evidence>
<accession>A0A3A2ZE55</accession>
<dbReference type="GO" id="GO:0008482">
    <property type="term" value="F:sulfite oxidase activity"/>
    <property type="evidence" value="ECO:0007669"/>
    <property type="project" value="UniProtKB-EC"/>
</dbReference>
<comment type="cofactor">
    <cofactor evidence="2">
        <name>heme b</name>
        <dbReference type="ChEBI" id="CHEBI:60344"/>
    </cofactor>
</comment>
<evidence type="ECO:0000256" key="4">
    <source>
        <dbReference type="ARBA" id="ARBA00004971"/>
    </source>
</evidence>